<dbReference type="RefSeq" id="WP_143039851.1">
    <property type="nucleotide sequence ID" value="NZ_FNTI01000001.1"/>
</dbReference>
<name>A0A1H5JL47_9BRAD</name>
<sequence length="134" mass="13317">MAFGRLGAGFGRLGTPLGSASNRGIVLSASTFTAGAAQGTAIGTLSVVGGTGTYTFTLTDSHTNAVQVAGTNGVNLQVGSAASSAGSFSITVHASSSSGTSFDFNKTFLITATASGVFLAMDMSDFRNTYILAL</sequence>
<protein>
    <submittedName>
        <fullName evidence="2">Uncharacterized protein</fullName>
    </submittedName>
</protein>
<dbReference type="EMBL" id="FNTI01000001">
    <property type="protein sequence ID" value="SEE53174.1"/>
    <property type="molecule type" value="Genomic_DNA"/>
</dbReference>
<evidence type="ECO:0000313" key="3">
    <source>
        <dbReference type="Proteomes" id="UP000183208"/>
    </source>
</evidence>
<evidence type="ECO:0000313" key="2">
    <source>
        <dbReference type="EMBL" id="SEE53174.1"/>
    </source>
</evidence>
<organism evidence="2 3">
    <name type="scientific">Bradyrhizobium lablabi</name>
    <dbReference type="NCBI Taxonomy" id="722472"/>
    <lineage>
        <taxon>Bacteria</taxon>
        <taxon>Pseudomonadati</taxon>
        <taxon>Pseudomonadota</taxon>
        <taxon>Alphaproteobacteria</taxon>
        <taxon>Hyphomicrobiales</taxon>
        <taxon>Nitrobacteraceae</taxon>
        <taxon>Bradyrhizobium</taxon>
    </lineage>
</organism>
<proteinExistence type="predicted"/>
<dbReference type="AlphaFoldDB" id="A0A1H5JL47"/>
<gene>
    <name evidence="1" type="ORF">SAMN05444171_7816</name>
    <name evidence="2" type="ORF">SAMN05444171_7883</name>
</gene>
<dbReference type="Proteomes" id="UP000183208">
    <property type="component" value="Unassembled WGS sequence"/>
</dbReference>
<dbReference type="OrthoDB" id="10011167at2"/>
<evidence type="ECO:0000313" key="1">
    <source>
        <dbReference type="EMBL" id="SEE51640.1"/>
    </source>
</evidence>
<dbReference type="EMBL" id="FNTI01000001">
    <property type="protein sequence ID" value="SEE51640.1"/>
    <property type="molecule type" value="Genomic_DNA"/>
</dbReference>
<reference evidence="2 3" key="1">
    <citation type="submission" date="2016-10" db="EMBL/GenBank/DDBJ databases">
        <authorList>
            <person name="de Groot N.N."/>
        </authorList>
    </citation>
    <scope>NUCLEOTIDE SEQUENCE [LARGE SCALE GENOMIC DNA]</scope>
    <source>
        <strain evidence="2 3">GAS522</strain>
    </source>
</reference>
<accession>A0A1H5JL47</accession>